<dbReference type="Gene3D" id="3.20.20.370">
    <property type="entry name" value="Glycoside hydrolase/deacetylase"/>
    <property type="match status" value="1"/>
</dbReference>
<comment type="subcellular location">
    <subcellularLocation>
        <location evidence="1">Secreted</location>
    </subcellularLocation>
</comment>
<gene>
    <name evidence="4" type="ORF">SAMN04488500_10845</name>
</gene>
<dbReference type="InterPro" id="IPR051398">
    <property type="entry name" value="Polysacch_Deacetylase"/>
</dbReference>
<feature type="domain" description="NodB homology" evidence="3">
    <location>
        <begin position="90"/>
        <end position="265"/>
    </location>
</feature>
<proteinExistence type="predicted"/>
<dbReference type="RefSeq" id="WP_084575755.1">
    <property type="nucleotide sequence ID" value="NZ_CP155572.1"/>
</dbReference>
<dbReference type="InterPro" id="IPR011330">
    <property type="entry name" value="Glyco_hydro/deAcase_b/a-brl"/>
</dbReference>
<protein>
    <submittedName>
        <fullName evidence="4">Peptidoglycan/xylan/chitin deacetylase, PgdA/CDA1 family</fullName>
    </submittedName>
</protein>
<dbReference type="AlphaFoldDB" id="A0A1W2BPI9"/>
<dbReference type="SUPFAM" id="SSF88713">
    <property type="entry name" value="Glycoside hydrolase/deacetylase"/>
    <property type="match status" value="1"/>
</dbReference>
<dbReference type="PROSITE" id="PS51677">
    <property type="entry name" value="NODB"/>
    <property type="match status" value="1"/>
</dbReference>
<dbReference type="STRING" id="112901.SAMN04488500_10845"/>
<dbReference type="GO" id="GO:0005975">
    <property type="term" value="P:carbohydrate metabolic process"/>
    <property type="evidence" value="ECO:0007669"/>
    <property type="project" value="InterPro"/>
</dbReference>
<evidence type="ECO:0000256" key="1">
    <source>
        <dbReference type="ARBA" id="ARBA00004613"/>
    </source>
</evidence>
<accession>A0A1W2BPI9</accession>
<organism evidence="4 5">
    <name type="scientific">Sporomusa malonica</name>
    <dbReference type="NCBI Taxonomy" id="112901"/>
    <lineage>
        <taxon>Bacteria</taxon>
        <taxon>Bacillati</taxon>
        <taxon>Bacillota</taxon>
        <taxon>Negativicutes</taxon>
        <taxon>Selenomonadales</taxon>
        <taxon>Sporomusaceae</taxon>
        <taxon>Sporomusa</taxon>
    </lineage>
</organism>
<dbReference type="GO" id="GO:0005576">
    <property type="term" value="C:extracellular region"/>
    <property type="evidence" value="ECO:0007669"/>
    <property type="project" value="UniProtKB-SubCell"/>
</dbReference>
<dbReference type="CDD" id="cd10918">
    <property type="entry name" value="CE4_NodB_like_5s_6s"/>
    <property type="match status" value="1"/>
</dbReference>
<dbReference type="GO" id="GO:0016810">
    <property type="term" value="F:hydrolase activity, acting on carbon-nitrogen (but not peptide) bonds"/>
    <property type="evidence" value="ECO:0007669"/>
    <property type="project" value="InterPro"/>
</dbReference>
<dbReference type="EMBL" id="FWXI01000008">
    <property type="protein sequence ID" value="SMC74783.1"/>
    <property type="molecule type" value="Genomic_DNA"/>
</dbReference>
<evidence type="ECO:0000259" key="3">
    <source>
        <dbReference type="PROSITE" id="PS51677"/>
    </source>
</evidence>
<reference evidence="4 5" key="1">
    <citation type="submission" date="2017-04" db="EMBL/GenBank/DDBJ databases">
        <authorList>
            <person name="Afonso C.L."/>
            <person name="Miller P.J."/>
            <person name="Scott M.A."/>
            <person name="Spackman E."/>
            <person name="Goraichik I."/>
            <person name="Dimitrov K.M."/>
            <person name="Suarez D.L."/>
            <person name="Swayne D.E."/>
        </authorList>
    </citation>
    <scope>NUCLEOTIDE SEQUENCE [LARGE SCALE GENOMIC DNA]</scope>
    <source>
        <strain evidence="4 5">DSM 5090</strain>
    </source>
</reference>
<dbReference type="Proteomes" id="UP000192738">
    <property type="component" value="Unassembled WGS sequence"/>
</dbReference>
<dbReference type="PANTHER" id="PTHR34216">
    <property type="match status" value="1"/>
</dbReference>
<dbReference type="OrthoDB" id="9778320at2"/>
<dbReference type="PANTHER" id="PTHR34216:SF3">
    <property type="entry name" value="POLY-BETA-1,6-N-ACETYL-D-GLUCOSAMINE N-DEACETYLASE"/>
    <property type="match status" value="1"/>
</dbReference>
<sequence length="265" mass="29676">MKLWRQLICLLMVLYIVLGANVAAAQYQNGIPVLLYHHVSDDSSDLPKLTVTPAEFERQMAMLKNAGFQTIPPGKLIAYMRDEPVTLPAKPILITFDDGYEDNYANAFPILKSMEFRAVIFMVGVNLDRDKRLSSHQVQEMSAYGITFGGHSVTHRDLTTLTGTALNHEVGDIKKKLTNVTTYEADLFSYPYGYFNLTTWDAVVAAGYQAAFTTLPGLNSSKQDNVYLLRRIPIYSTTDFSALFILLNANQPKTQLLEYSPESAE</sequence>
<dbReference type="InterPro" id="IPR002509">
    <property type="entry name" value="NODB_dom"/>
</dbReference>
<evidence type="ECO:0000313" key="4">
    <source>
        <dbReference type="EMBL" id="SMC74783.1"/>
    </source>
</evidence>
<evidence type="ECO:0000256" key="2">
    <source>
        <dbReference type="ARBA" id="ARBA00022729"/>
    </source>
</evidence>
<name>A0A1W2BPI9_9FIRM</name>
<evidence type="ECO:0000313" key="5">
    <source>
        <dbReference type="Proteomes" id="UP000192738"/>
    </source>
</evidence>
<keyword evidence="2" id="KW-0732">Signal</keyword>
<keyword evidence="5" id="KW-1185">Reference proteome</keyword>
<dbReference type="Pfam" id="PF01522">
    <property type="entry name" value="Polysacc_deac_1"/>
    <property type="match status" value="1"/>
</dbReference>